<dbReference type="Proteomes" id="UP000276133">
    <property type="component" value="Unassembled WGS sequence"/>
</dbReference>
<sequence length="167" mass="19981">MIVIKFVVKFEIRKAILFISLIPLNKKSRNNYEFKNCNFLLIITFLKQKTYEKNYLKRYLLVDICKDFVLTTTEDSWATSKCSCCYYLKNYHCYHLIVLAVNQELVTIPTRYISVAIEPKRRLERHKINFFDNILNKQDQYTNKLVATCVGNRLQPIDKIQKLTNFY</sequence>
<evidence type="ECO:0000313" key="3">
    <source>
        <dbReference type="EMBL" id="RNA05859.1"/>
    </source>
</evidence>
<dbReference type="EMBL" id="REGN01007567">
    <property type="protein sequence ID" value="RNA05859.1"/>
    <property type="molecule type" value="Genomic_DNA"/>
</dbReference>
<proteinExistence type="predicted"/>
<dbReference type="InterPro" id="IPR007527">
    <property type="entry name" value="Znf_SWIM"/>
</dbReference>
<reference evidence="3 4" key="1">
    <citation type="journal article" date="2018" name="Sci. Rep.">
        <title>Genomic signatures of local adaptation to the degree of environmental predictability in rotifers.</title>
        <authorList>
            <person name="Franch-Gras L."/>
            <person name="Hahn C."/>
            <person name="Garcia-Roger E.M."/>
            <person name="Carmona M.J."/>
            <person name="Serra M."/>
            <person name="Gomez A."/>
        </authorList>
    </citation>
    <scope>NUCLEOTIDE SEQUENCE [LARGE SCALE GENOMIC DNA]</scope>
    <source>
        <strain evidence="3">HYR1</strain>
    </source>
</reference>
<keyword evidence="1" id="KW-0479">Metal-binding</keyword>
<comment type="caution">
    <text evidence="3">The sequence shown here is derived from an EMBL/GenBank/DDBJ whole genome shotgun (WGS) entry which is preliminary data.</text>
</comment>
<keyword evidence="1" id="KW-0863">Zinc-finger</keyword>
<accession>A0A3M7Q3R5</accession>
<organism evidence="3 4">
    <name type="scientific">Brachionus plicatilis</name>
    <name type="common">Marine rotifer</name>
    <name type="synonym">Brachionus muelleri</name>
    <dbReference type="NCBI Taxonomy" id="10195"/>
    <lineage>
        <taxon>Eukaryota</taxon>
        <taxon>Metazoa</taxon>
        <taxon>Spiralia</taxon>
        <taxon>Gnathifera</taxon>
        <taxon>Rotifera</taxon>
        <taxon>Eurotatoria</taxon>
        <taxon>Monogononta</taxon>
        <taxon>Pseudotrocha</taxon>
        <taxon>Ploima</taxon>
        <taxon>Brachionidae</taxon>
        <taxon>Brachionus</taxon>
    </lineage>
</organism>
<evidence type="ECO:0000256" key="1">
    <source>
        <dbReference type="PROSITE-ProRule" id="PRU00325"/>
    </source>
</evidence>
<dbReference type="GO" id="GO:0008270">
    <property type="term" value="F:zinc ion binding"/>
    <property type="evidence" value="ECO:0007669"/>
    <property type="project" value="UniProtKB-KW"/>
</dbReference>
<protein>
    <recommendedName>
        <fullName evidence="2">SWIM-type domain-containing protein</fullName>
    </recommendedName>
</protein>
<evidence type="ECO:0000259" key="2">
    <source>
        <dbReference type="PROSITE" id="PS50966"/>
    </source>
</evidence>
<gene>
    <name evidence="3" type="ORF">BpHYR1_033558</name>
</gene>
<name>A0A3M7Q3R5_BRAPC</name>
<dbReference type="PROSITE" id="PS50966">
    <property type="entry name" value="ZF_SWIM"/>
    <property type="match status" value="1"/>
</dbReference>
<dbReference type="AlphaFoldDB" id="A0A3M7Q3R5"/>
<keyword evidence="1" id="KW-0862">Zinc</keyword>
<feature type="domain" description="SWIM-type" evidence="2">
    <location>
        <begin position="67"/>
        <end position="104"/>
    </location>
</feature>
<keyword evidence="4" id="KW-1185">Reference proteome</keyword>
<evidence type="ECO:0000313" key="4">
    <source>
        <dbReference type="Proteomes" id="UP000276133"/>
    </source>
</evidence>